<keyword evidence="6" id="KW-0378">Hydrolase</keyword>
<dbReference type="GO" id="GO:0005634">
    <property type="term" value="C:nucleus"/>
    <property type="evidence" value="ECO:0007669"/>
    <property type="project" value="UniProtKB-ARBA"/>
</dbReference>
<evidence type="ECO:0000256" key="4">
    <source>
        <dbReference type="ARBA" id="ARBA00022723"/>
    </source>
</evidence>
<evidence type="ECO:0000256" key="9">
    <source>
        <dbReference type="ARBA" id="ARBA00022908"/>
    </source>
</evidence>
<dbReference type="GO" id="GO:0046872">
    <property type="term" value="F:metal ion binding"/>
    <property type="evidence" value="ECO:0007669"/>
    <property type="project" value="UniProtKB-KW"/>
</dbReference>
<accession>A0A9Q3K0G5</accession>
<keyword evidence="10" id="KW-0695">RNA-directed DNA polymerase</keyword>
<keyword evidence="5" id="KW-0255">Endonuclease</keyword>
<evidence type="ECO:0000256" key="2">
    <source>
        <dbReference type="ARBA" id="ARBA00022695"/>
    </source>
</evidence>
<dbReference type="GO" id="GO:0016787">
    <property type="term" value="F:hydrolase activity"/>
    <property type="evidence" value="ECO:0007669"/>
    <property type="project" value="UniProtKB-KW"/>
</dbReference>
<keyword evidence="3" id="KW-0540">Nuclease</keyword>
<dbReference type="SUPFAM" id="SSF53098">
    <property type="entry name" value="Ribonuclease H-like"/>
    <property type="match status" value="1"/>
</dbReference>
<dbReference type="InterPro" id="IPR001584">
    <property type="entry name" value="Integrase_cat-core"/>
</dbReference>
<evidence type="ECO:0000313" key="16">
    <source>
        <dbReference type="EMBL" id="MBW0571052.1"/>
    </source>
</evidence>
<dbReference type="EMBL" id="AVOT02087412">
    <property type="protein sequence ID" value="MBW0571052.1"/>
    <property type="molecule type" value="Genomic_DNA"/>
</dbReference>
<evidence type="ECO:0000256" key="10">
    <source>
        <dbReference type="ARBA" id="ARBA00022918"/>
    </source>
</evidence>
<keyword evidence="7" id="KW-0460">Magnesium</keyword>
<evidence type="ECO:0000256" key="11">
    <source>
        <dbReference type="ARBA" id="ARBA00022932"/>
    </source>
</evidence>
<dbReference type="GO" id="GO:0004519">
    <property type="term" value="F:endonuclease activity"/>
    <property type="evidence" value="ECO:0007669"/>
    <property type="project" value="UniProtKB-KW"/>
</dbReference>
<dbReference type="Proteomes" id="UP000765509">
    <property type="component" value="Unassembled WGS sequence"/>
</dbReference>
<evidence type="ECO:0000313" key="17">
    <source>
        <dbReference type="Proteomes" id="UP000765509"/>
    </source>
</evidence>
<dbReference type="AlphaFoldDB" id="A0A9Q3K0G5"/>
<keyword evidence="12" id="KW-0233">DNA recombination</keyword>
<dbReference type="InterPro" id="IPR036397">
    <property type="entry name" value="RNaseH_sf"/>
</dbReference>
<evidence type="ECO:0000256" key="14">
    <source>
        <dbReference type="ARBA" id="ARBA00049244"/>
    </source>
</evidence>
<comment type="catalytic activity">
    <reaction evidence="14">
        <text>DNA(n) + a 2'-deoxyribonucleoside 5'-triphosphate = DNA(n+1) + diphosphate</text>
        <dbReference type="Rhea" id="RHEA:22508"/>
        <dbReference type="Rhea" id="RHEA-COMP:17339"/>
        <dbReference type="Rhea" id="RHEA-COMP:17340"/>
        <dbReference type="ChEBI" id="CHEBI:33019"/>
        <dbReference type="ChEBI" id="CHEBI:61560"/>
        <dbReference type="ChEBI" id="CHEBI:173112"/>
        <dbReference type="EC" id="2.7.7.7"/>
    </reaction>
</comment>
<comment type="catalytic activity">
    <reaction evidence="13">
        <text>DNA(n) + a 2'-deoxyribonucleoside 5'-triphosphate = DNA(n+1) + diphosphate</text>
        <dbReference type="Rhea" id="RHEA:22508"/>
        <dbReference type="Rhea" id="RHEA-COMP:17339"/>
        <dbReference type="Rhea" id="RHEA-COMP:17340"/>
        <dbReference type="ChEBI" id="CHEBI:33019"/>
        <dbReference type="ChEBI" id="CHEBI:61560"/>
        <dbReference type="ChEBI" id="CHEBI:173112"/>
        <dbReference type="EC" id="2.7.7.49"/>
    </reaction>
</comment>
<sequence>MPAYLHPDHGGEFSSLLFLSYLKDHGISLERGPPESPQTNGVAERFNEKLLSKVQFLLRQSKIHSSYWDKAELHVSLILNVLPHKHLNIKSPMAVVEDNKCLIELIIRYERLIPFGIKVTTKILTPSSKVEPRREIICALTFEKNSDVLRLLNLEMGKFELQETIPHQKPIQSLLCVRNLLSFLPWFQLPSS</sequence>
<dbReference type="GO" id="GO:0015074">
    <property type="term" value="P:DNA integration"/>
    <property type="evidence" value="ECO:0007669"/>
    <property type="project" value="UniProtKB-KW"/>
</dbReference>
<evidence type="ECO:0000256" key="8">
    <source>
        <dbReference type="ARBA" id="ARBA00022884"/>
    </source>
</evidence>
<evidence type="ECO:0000256" key="13">
    <source>
        <dbReference type="ARBA" id="ARBA00048173"/>
    </source>
</evidence>
<feature type="domain" description="Integrase catalytic" evidence="15">
    <location>
        <begin position="1"/>
        <end position="100"/>
    </location>
</feature>
<evidence type="ECO:0000256" key="6">
    <source>
        <dbReference type="ARBA" id="ARBA00022801"/>
    </source>
</evidence>
<dbReference type="PANTHER" id="PTHR42648:SF11">
    <property type="entry name" value="TRANSPOSON TY4-P GAG-POL POLYPROTEIN"/>
    <property type="match status" value="1"/>
</dbReference>
<dbReference type="GO" id="GO:0003964">
    <property type="term" value="F:RNA-directed DNA polymerase activity"/>
    <property type="evidence" value="ECO:0007669"/>
    <property type="project" value="UniProtKB-KW"/>
</dbReference>
<dbReference type="InterPro" id="IPR039537">
    <property type="entry name" value="Retrotran_Ty1/copia-like"/>
</dbReference>
<keyword evidence="1" id="KW-0815">Transposition</keyword>
<keyword evidence="9" id="KW-0229">DNA integration</keyword>
<evidence type="ECO:0000256" key="3">
    <source>
        <dbReference type="ARBA" id="ARBA00022722"/>
    </source>
</evidence>
<dbReference type="Gene3D" id="3.30.420.10">
    <property type="entry name" value="Ribonuclease H-like superfamily/Ribonuclease H"/>
    <property type="match status" value="1"/>
</dbReference>
<evidence type="ECO:0000256" key="1">
    <source>
        <dbReference type="ARBA" id="ARBA00022578"/>
    </source>
</evidence>
<protein>
    <recommendedName>
        <fullName evidence="15">Integrase catalytic domain-containing protein</fullName>
    </recommendedName>
</protein>
<dbReference type="GO" id="GO:0032196">
    <property type="term" value="P:transposition"/>
    <property type="evidence" value="ECO:0007669"/>
    <property type="project" value="UniProtKB-KW"/>
</dbReference>
<keyword evidence="2" id="KW-0548">Nucleotidyltransferase</keyword>
<dbReference type="GO" id="GO:0006310">
    <property type="term" value="P:DNA recombination"/>
    <property type="evidence" value="ECO:0007669"/>
    <property type="project" value="UniProtKB-KW"/>
</dbReference>
<dbReference type="GO" id="GO:0003723">
    <property type="term" value="F:RNA binding"/>
    <property type="evidence" value="ECO:0007669"/>
    <property type="project" value="UniProtKB-KW"/>
</dbReference>
<keyword evidence="8" id="KW-0694">RNA-binding</keyword>
<dbReference type="InterPro" id="IPR012337">
    <property type="entry name" value="RNaseH-like_sf"/>
</dbReference>
<dbReference type="GO" id="GO:0003887">
    <property type="term" value="F:DNA-directed DNA polymerase activity"/>
    <property type="evidence" value="ECO:0007669"/>
    <property type="project" value="UniProtKB-KW"/>
</dbReference>
<evidence type="ECO:0000256" key="5">
    <source>
        <dbReference type="ARBA" id="ARBA00022759"/>
    </source>
</evidence>
<comment type="caution">
    <text evidence="16">The sequence shown here is derived from an EMBL/GenBank/DDBJ whole genome shotgun (WGS) entry which is preliminary data.</text>
</comment>
<reference evidence="16" key="1">
    <citation type="submission" date="2021-03" db="EMBL/GenBank/DDBJ databases">
        <title>Draft genome sequence of rust myrtle Austropuccinia psidii MF-1, a brazilian biotype.</title>
        <authorList>
            <person name="Quecine M.C."/>
            <person name="Pachon D.M.R."/>
            <person name="Bonatelli M.L."/>
            <person name="Correr F.H."/>
            <person name="Franceschini L.M."/>
            <person name="Leite T.F."/>
            <person name="Margarido G.R.A."/>
            <person name="Almeida C.A."/>
            <person name="Ferrarezi J.A."/>
            <person name="Labate C.A."/>
        </authorList>
    </citation>
    <scope>NUCLEOTIDE SEQUENCE</scope>
    <source>
        <strain evidence="16">MF-1</strain>
    </source>
</reference>
<keyword evidence="17" id="KW-1185">Reference proteome</keyword>
<proteinExistence type="predicted"/>
<keyword evidence="11" id="KW-0808">Transferase</keyword>
<keyword evidence="4" id="KW-0479">Metal-binding</keyword>
<organism evidence="16 17">
    <name type="scientific">Austropuccinia psidii MF-1</name>
    <dbReference type="NCBI Taxonomy" id="1389203"/>
    <lineage>
        <taxon>Eukaryota</taxon>
        <taxon>Fungi</taxon>
        <taxon>Dikarya</taxon>
        <taxon>Basidiomycota</taxon>
        <taxon>Pucciniomycotina</taxon>
        <taxon>Pucciniomycetes</taxon>
        <taxon>Pucciniales</taxon>
        <taxon>Sphaerophragmiaceae</taxon>
        <taxon>Austropuccinia</taxon>
    </lineage>
</organism>
<keyword evidence="11" id="KW-0239">DNA-directed DNA polymerase</keyword>
<evidence type="ECO:0000256" key="7">
    <source>
        <dbReference type="ARBA" id="ARBA00022842"/>
    </source>
</evidence>
<gene>
    <name evidence="16" type="ORF">O181_110767</name>
</gene>
<dbReference type="PANTHER" id="PTHR42648">
    <property type="entry name" value="TRANSPOSASE, PUTATIVE-RELATED"/>
    <property type="match status" value="1"/>
</dbReference>
<dbReference type="PROSITE" id="PS50994">
    <property type="entry name" value="INTEGRASE"/>
    <property type="match status" value="1"/>
</dbReference>
<dbReference type="OrthoDB" id="7691805at2759"/>
<name>A0A9Q3K0G5_9BASI</name>
<evidence type="ECO:0000256" key="12">
    <source>
        <dbReference type="ARBA" id="ARBA00023172"/>
    </source>
</evidence>
<evidence type="ECO:0000259" key="15">
    <source>
        <dbReference type="PROSITE" id="PS50994"/>
    </source>
</evidence>